<gene>
    <name evidence="1" type="ORF">HHL11_20845</name>
</gene>
<comment type="caution">
    <text evidence="1">The sequence shown here is derived from an EMBL/GenBank/DDBJ whole genome shotgun (WGS) entry which is preliminary data.</text>
</comment>
<dbReference type="EMBL" id="JABBFX010000002">
    <property type="protein sequence ID" value="NML46209.1"/>
    <property type="molecule type" value="Genomic_DNA"/>
</dbReference>
<organism evidence="1 2">
    <name type="scientific">Ramlibacter agri</name>
    <dbReference type="NCBI Taxonomy" id="2728837"/>
    <lineage>
        <taxon>Bacteria</taxon>
        <taxon>Pseudomonadati</taxon>
        <taxon>Pseudomonadota</taxon>
        <taxon>Betaproteobacteria</taxon>
        <taxon>Burkholderiales</taxon>
        <taxon>Comamonadaceae</taxon>
        <taxon>Ramlibacter</taxon>
    </lineage>
</organism>
<dbReference type="AlphaFoldDB" id="A0A848H9M5"/>
<accession>A0A848H9M5</accession>
<dbReference type="RefSeq" id="WP_169420487.1">
    <property type="nucleotide sequence ID" value="NZ_JABBFX010000002.1"/>
</dbReference>
<dbReference type="Proteomes" id="UP000541185">
    <property type="component" value="Unassembled WGS sequence"/>
</dbReference>
<evidence type="ECO:0000313" key="2">
    <source>
        <dbReference type="Proteomes" id="UP000541185"/>
    </source>
</evidence>
<name>A0A848H9M5_9BURK</name>
<keyword evidence="2" id="KW-1185">Reference proteome</keyword>
<protein>
    <submittedName>
        <fullName evidence="1">Uncharacterized protein</fullName>
    </submittedName>
</protein>
<sequence length="51" mass="5967">MILTLCQIAATVIARWLSTWRHSRRVRVQPVPPEPLDEEDVAQRVRLSGEW</sequence>
<proteinExistence type="predicted"/>
<reference evidence="1 2" key="1">
    <citation type="submission" date="2020-04" db="EMBL/GenBank/DDBJ databases">
        <title>Ramlibacter sp. G-1-2-2 isolated from soil.</title>
        <authorList>
            <person name="Dahal R.H."/>
        </authorList>
    </citation>
    <scope>NUCLEOTIDE SEQUENCE [LARGE SCALE GENOMIC DNA]</scope>
    <source>
        <strain evidence="1 2">G-1-2-2</strain>
    </source>
</reference>
<evidence type="ECO:0000313" key="1">
    <source>
        <dbReference type="EMBL" id="NML46209.1"/>
    </source>
</evidence>